<organism evidence="4 5">
    <name type="scientific">Lysobacter hankyongensis</name>
    <dbReference type="NCBI Taxonomy" id="1176535"/>
    <lineage>
        <taxon>Bacteria</taxon>
        <taxon>Pseudomonadati</taxon>
        <taxon>Pseudomonadota</taxon>
        <taxon>Gammaproteobacteria</taxon>
        <taxon>Lysobacterales</taxon>
        <taxon>Lysobacteraceae</taxon>
        <taxon>Lysobacter</taxon>
    </lineage>
</organism>
<evidence type="ECO:0000256" key="1">
    <source>
        <dbReference type="SAM" id="MobiDB-lite"/>
    </source>
</evidence>
<sequence length="427" mass="45358">MPPFTPALLCATALLTLSLASCAAAPGNAEDDKRTFAGKPREERPQRRDTTPTPTPAPAAEAATKPRITGGPSRPRRLPNPPFASTSFGTFNEPWAMTFLPDGRLLVTEKPGQLRLFNTVTKTTGTITGVPAVAYGGQGGLGDVVLHPQFATNRYVYYSYAQAGANGTRGAVVARAPLTLDGNGGGSLGASQIVWEQSPKVSGDGHYSHRIAFGADGKLWITSGERQKASPAQDMSGNLGKVVRLNDDGSVPADNPFANQGGVAAQVWSLGHRNLLGIAFDANGRLWTHEMGPAGGDELNLIERGNNYGWPIVSNGDNYDGSPIPDHPTRPEFNPPEAWWTPVIAPAGFVIYSGNLFPYFKGHGFIGGLASQAIIRIQFDGVTAREAERYAMGRRIREIEQGPDGALWVLEDGAGGRLLKLTPLPGL</sequence>
<evidence type="ECO:0000259" key="3">
    <source>
        <dbReference type="Pfam" id="PF07995"/>
    </source>
</evidence>
<keyword evidence="2" id="KW-0732">Signal</keyword>
<keyword evidence="5" id="KW-1185">Reference proteome</keyword>
<dbReference type="InterPro" id="IPR011042">
    <property type="entry name" value="6-blade_b-propeller_TolB-like"/>
</dbReference>
<gene>
    <name evidence="4" type="ORF">GCM10023307_35500</name>
</gene>
<dbReference type="PANTHER" id="PTHR19328">
    <property type="entry name" value="HEDGEHOG-INTERACTING PROTEIN"/>
    <property type="match status" value="1"/>
</dbReference>
<proteinExistence type="predicted"/>
<name>A0ABP9C6B3_9GAMM</name>
<dbReference type="RefSeq" id="WP_345304701.1">
    <property type="nucleotide sequence ID" value="NZ_BAABJE010000023.1"/>
</dbReference>
<evidence type="ECO:0000256" key="2">
    <source>
        <dbReference type="SAM" id="SignalP"/>
    </source>
</evidence>
<comment type="caution">
    <text evidence="4">The sequence shown here is derived from an EMBL/GenBank/DDBJ whole genome shotgun (WGS) entry which is preliminary data.</text>
</comment>
<dbReference type="Pfam" id="PF07995">
    <property type="entry name" value="GSDH"/>
    <property type="match status" value="1"/>
</dbReference>
<feature type="compositionally biased region" description="Basic and acidic residues" evidence="1">
    <location>
        <begin position="30"/>
        <end position="50"/>
    </location>
</feature>
<protein>
    <submittedName>
        <fullName evidence="4">PQQ-dependent sugar dehydrogenase</fullName>
    </submittedName>
</protein>
<dbReference type="Gene3D" id="2.120.10.30">
    <property type="entry name" value="TolB, C-terminal domain"/>
    <property type="match status" value="1"/>
</dbReference>
<feature type="region of interest" description="Disordered" evidence="1">
    <location>
        <begin position="26"/>
        <end position="86"/>
    </location>
</feature>
<feature type="signal peptide" evidence="2">
    <location>
        <begin position="1"/>
        <end position="23"/>
    </location>
</feature>
<dbReference type="Proteomes" id="UP001499959">
    <property type="component" value="Unassembled WGS sequence"/>
</dbReference>
<accession>A0ABP9C6B3</accession>
<dbReference type="SUPFAM" id="SSF50952">
    <property type="entry name" value="Soluble quinoprotein glucose dehydrogenase"/>
    <property type="match status" value="1"/>
</dbReference>
<evidence type="ECO:0000313" key="5">
    <source>
        <dbReference type="Proteomes" id="UP001499959"/>
    </source>
</evidence>
<dbReference type="InterPro" id="IPR011041">
    <property type="entry name" value="Quinoprot_gluc/sorb_DH_b-prop"/>
</dbReference>
<dbReference type="PANTHER" id="PTHR19328:SF75">
    <property type="entry name" value="ALDOSE SUGAR DEHYDROGENASE YLII"/>
    <property type="match status" value="1"/>
</dbReference>
<feature type="domain" description="Glucose/Sorbosone dehydrogenase" evidence="3">
    <location>
        <begin position="91"/>
        <end position="420"/>
    </location>
</feature>
<evidence type="ECO:0000313" key="4">
    <source>
        <dbReference type="EMBL" id="GAA4805711.1"/>
    </source>
</evidence>
<dbReference type="EMBL" id="BAABJE010000023">
    <property type="protein sequence ID" value="GAA4805711.1"/>
    <property type="molecule type" value="Genomic_DNA"/>
</dbReference>
<feature type="chain" id="PRO_5045872581" evidence="2">
    <location>
        <begin position="24"/>
        <end position="427"/>
    </location>
</feature>
<dbReference type="InterPro" id="IPR012938">
    <property type="entry name" value="Glc/Sorbosone_DH"/>
</dbReference>
<feature type="compositionally biased region" description="Low complexity" evidence="1">
    <location>
        <begin position="58"/>
        <end position="67"/>
    </location>
</feature>
<reference evidence="5" key="1">
    <citation type="journal article" date="2019" name="Int. J. Syst. Evol. Microbiol.">
        <title>The Global Catalogue of Microorganisms (GCM) 10K type strain sequencing project: providing services to taxonomists for standard genome sequencing and annotation.</title>
        <authorList>
            <consortium name="The Broad Institute Genomics Platform"/>
            <consortium name="The Broad Institute Genome Sequencing Center for Infectious Disease"/>
            <person name="Wu L."/>
            <person name="Ma J."/>
        </authorList>
    </citation>
    <scope>NUCLEOTIDE SEQUENCE [LARGE SCALE GENOMIC DNA]</scope>
    <source>
        <strain evidence="5">JCM 18204</strain>
    </source>
</reference>